<evidence type="ECO:0000256" key="4">
    <source>
        <dbReference type="ARBA" id="ARBA00023239"/>
    </source>
</evidence>
<dbReference type="KEGG" id="tol:TOL_2774"/>
<dbReference type="HOGENOM" id="CLU_009834_2_0_6"/>
<dbReference type="FunFam" id="1.10.1040.50:FF:000006">
    <property type="entry name" value="Peroxisomal bifunctional enzyme"/>
    <property type="match status" value="1"/>
</dbReference>
<dbReference type="Gene3D" id="1.10.1040.50">
    <property type="match status" value="1"/>
</dbReference>
<evidence type="ECO:0000256" key="2">
    <source>
        <dbReference type="ARBA" id="ARBA00023027"/>
    </source>
</evidence>
<sequence>MTQNFQAATVEQVAVIGAGTMGRGIAISFANAGINVTLLDLNDDVRAQAMDYIGKIYAQMVERERITQEQMDARLACFSDTGSYADIAHVQLVVEAVYENLALKQTIFRELDRVVNADAILATNTSYLDIDAIAAETSRPEKVLGMHFFSPAHIMKLLEIVRGAKTDPAVLDLVEALGARIGKVAVVAGNCHGFIGNRMLEPYVFQSRRLLLEGALPQQVDQALEAFGMAMGPFRMYDVVGIDLEWRSRQMAEVKFEQGSADELNVRVDDRLCEMERFGQKNGKGYYRYEAGSRQALRDEDVEALVISTSIEAGFERRSISDNEIVERCLLGLINEGARILQEGIASSSADIDKVYLNGYGFPAERGGPMAYADERGIANVYNALKALEAEHGEFFKPAALLQRLAEQQRCFADVNSSDINTESK</sequence>
<feature type="domain" description="3-hydroxyacyl-CoA dehydrogenase C-terminal" evidence="6">
    <location>
        <begin position="193"/>
        <end position="289"/>
    </location>
</feature>
<dbReference type="AlphaFoldDB" id="M5E6S7"/>
<keyword evidence="1" id="KW-0560">Oxidoreductase</keyword>
<dbReference type="InterPro" id="IPR006180">
    <property type="entry name" value="3-OHacyl-CoA_DH_CS"/>
</dbReference>
<keyword evidence="9" id="KW-1185">Reference proteome</keyword>
<keyword evidence="4" id="KW-0456">Lyase</keyword>
<dbReference type="InterPro" id="IPR006176">
    <property type="entry name" value="3-OHacyl-CoA_DH_NAD-bd"/>
</dbReference>
<keyword evidence="5" id="KW-0511">Multifunctional enzyme</keyword>
<proteinExistence type="predicted"/>
<feature type="domain" description="3-hydroxyacyl-CoA dehydrogenase C-terminal" evidence="6">
    <location>
        <begin position="325"/>
        <end position="410"/>
    </location>
</feature>
<organism evidence="8 9">
    <name type="scientific">Thalassolituus oleivorans MIL-1</name>
    <dbReference type="NCBI Taxonomy" id="1298593"/>
    <lineage>
        <taxon>Bacteria</taxon>
        <taxon>Pseudomonadati</taxon>
        <taxon>Pseudomonadota</taxon>
        <taxon>Gammaproteobacteria</taxon>
        <taxon>Oceanospirillales</taxon>
        <taxon>Oceanospirillaceae</taxon>
        <taxon>Thalassolituus</taxon>
    </lineage>
</organism>
<dbReference type="PANTHER" id="PTHR23309:SF51">
    <property type="entry name" value="3-HYDROXYACYL-COA DEHYDROGENASE-RELATED"/>
    <property type="match status" value="1"/>
</dbReference>
<evidence type="ECO:0000313" key="9">
    <source>
        <dbReference type="Proteomes" id="UP000011866"/>
    </source>
</evidence>
<dbReference type="InterPro" id="IPR006108">
    <property type="entry name" value="3HC_DH_C"/>
</dbReference>
<dbReference type="GO" id="GO:0016829">
    <property type="term" value="F:lyase activity"/>
    <property type="evidence" value="ECO:0007669"/>
    <property type="project" value="UniProtKB-KW"/>
</dbReference>
<dbReference type="InterPro" id="IPR008927">
    <property type="entry name" value="6-PGluconate_DH-like_C_sf"/>
</dbReference>
<dbReference type="eggNOG" id="COG1250">
    <property type="taxonomic scope" value="Bacteria"/>
</dbReference>
<dbReference type="Pfam" id="PF00725">
    <property type="entry name" value="3HCDH"/>
    <property type="match status" value="2"/>
</dbReference>
<protein>
    <submittedName>
        <fullName evidence="8">3-hydroxyacyl-CoA dehydrogenase</fullName>
    </submittedName>
</protein>
<keyword evidence="2" id="KW-0520">NAD</keyword>
<name>M5E6S7_9GAMM</name>
<evidence type="ECO:0000256" key="3">
    <source>
        <dbReference type="ARBA" id="ARBA00023235"/>
    </source>
</evidence>
<dbReference type="STRING" id="187493.CN03_04480"/>
<reference evidence="8 9" key="1">
    <citation type="journal article" date="2013" name="Genome Announc.">
        <title>Genome Sequence of Thalassolituus oleivorans MIL-1 (DSM 14913T).</title>
        <authorList>
            <person name="Golyshin P.N."/>
            <person name="Werner J."/>
            <person name="Chernikova T.N."/>
            <person name="Tran H."/>
            <person name="Ferrer M."/>
            <person name="Yakimov M.M."/>
            <person name="Teeling H."/>
            <person name="Golyshina O.V."/>
        </authorList>
    </citation>
    <scope>NUCLEOTIDE SEQUENCE [LARGE SCALE GENOMIC DNA]</scope>
    <source>
        <strain evidence="8 9">MIL-1</strain>
    </source>
</reference>
<accession>M5E6S7</accession>
<dbReference type="SUPFAM" id="SSF48179">
    <property type="entry name" value="6-phosphogluconate dehydrogenase C-terminal domain-like"/>
    <property type="match status" value="2"/>
</dbReference>
<dbReference type="GeneID" id="79177535"/>
<dbReference type="GO" id="GO:0006631">
    <property type="term" value="P:fatty acid metabolic process"/>
    <property type="evidence" value="ECO:0007669"/>
    <property type="project" value="InterPro"/>
</dbReference>
<dbReference type="PROSITE" id="PS00067">
    <property type="entry name" value="3HCDH"/>
    <property type="match status" value="1"/>
</dbReference>
<dbReference type="PATRIC" id="fig|1298593.3.peg.2679"/>
<evidence type="ECO:0000259" key="6">
    <source>
        <dbReference type="Pfam" id="PF00725"/>
    </source>
</evidence>
<gene>
    <name evidence="8" type="ORF">TOL_2774</name>
</gene>
<dbReference type="GO" id="GO:0016616">
    <property type="term" value="F:oxidoreductase activity, acting on the CH-OH group of donors, NAD or NADP as acceptor"/>
    <property type="evidence" value="ECO:0007669"/>
    <property type="project" value="InterPro"/>
</dbReference>
<dbReference type="Proteomes" id="UP000011866">
    <property type="component" value="Chromosome"/>
</dbReference>
<dbReference type="EMBL" id="HF680312">
    <property type="protein sequence ID" value="CCU73170.1"/>
    <property type="molecule type" value="Genomic_DNA"/>
</dbReference>
<evidence type="ECO:0000313" key="8">
    <source>
        <dbReference type="EMBL" id="CCU73170.1"/>
    </source>
</evidence>
<dbReference type="PANTHER" id="PTHR23309">
    <property type="entry name" value="3-HYDROXYACYL-COA DEHYROGENASE"/>
    <property type="match status" value="1"/>
</dbReference>
<dbReference type="GO" id="GO:0070403">
    <property type="term" value="F:NAD+ binding"/>
    <property type="evidence" value="ECO:0007669"/>
    <property type="project" value="InterPro"/>
</dbReference>
<dbReference type="FunFam" id="3.40.50.720:FF:000009">
    <property type="entry name" value="Fatty oxidation complex, alpha subunit"/>
    <property type="match status" value="1"/>
</dbReference>
<dbReference type="InterPro" id="IPR036291">
    <property type="entry name" value="NAD(P)-bd_dom_sf"/>
</dbReference>
<dbReference type="Pfam" id="PF02737">
    <property type="entry name" value="3HCDH_N"/>
    <property type="match status" value="1"/>
</dbReference>
<keyword evidence="3" id="KW-0413">Isomerase</keyword>
<dbReference type="RefSeq" id="WP_015487885.1">
    <property type="nucleotide sequence ID" value="NC_020888.1"/>
</dbReference>
<dbReference type="GO" id="GO:0016853">
    <property type="term" value="F:isomerase activity"/>
    <property type="evidence" value="ECO:0007669"/>
    <property type="project" value="UniProtKB-KW"/>
</dbReference>
<feature type="domain" description="3-hydroxyacyl-CoA dehydrogenase NAD binding" evidence="7">
    <location>
        <begin position="12"/>
        <end position="190"/>
    </location>
</feature>
<evidence type="ECO:0000259" key="7">
    <source>
        <dbReference type="Pfam" id="PF02737"/>
    </source>
</evidence>
<evidence type="ECO:0000256" key="5">
    <source>
        <dbReference type="ARBA" id="ARBA00023268"/>
    </source>
</evidence>
<evidence type="ECO:0000256" key="1">
    <source>
        <dbReference type="ARBA" id="ARBA00023002"/>
    </source>
</evidence>
<dbReference type="Gene3D" id="3.40.50.720">
    <property type="entry name" value="NAD(P)-binding Rossmann-like Domain"/>
    <property type="match status" value="1"/>
</dbReference>
<dbReference type="SUPFAM" id="SSF51735">
    <property type="entry name" value="NAD(P)-binding Rossmann-fold domains"/>
    <property type="match status" value="1"/>
</dbReference>